<dbReference type="FunCoup" id="A8XXJ7">
    <property type="interactions" value="86"/>
</dbReference>
<dbReference type="PROSITE" id="PS50304">
    <property type="entry name" value="TUDOR"/>
    <property type="match status" value="1"/>
</dbReference>
<dbReference type="CDD" id="cd20379">
    <property type="entry name" value="Tudor_dTUD-like"/>
    <property type="match status" value="1"/>
</dbReference>
<dbReference type="GeneID" id="8589751"/>
<evidence type="ECO:0000313" key="2">
    <source>
        <dbReference type="EMBL" id="CAP37366.2"/>
    </source>
</evidence>
<gene>
    <name evidence="2 4" type="ORF">CBG20325</name>
    <name evidence="2" type="ORF">CBG_20325</name>
</gene>
<dbReference type="HOGENOM" id="CLU_918991_0_0_1"/>
<dbReference type="Gene3D" id="2.30.30.140">
    <property type="match status" value="1"/>
</dbReference>
<dbReference type="KEGG" id="cbr:CBG_20325"/>
<dbReference type="Pfam" id="PF00567">
    <property type="entry name" value="TUDOR"/>
    <property type="match status" value="1"/>
</dbReference>
<dbReference type="Proteomes" id="UP000008549">
    <property type="component" value="Unassembled WGS sequence"/>
</dbReference>
<organism evidence="2 3">
    <name type="scientific">Caenorhabditis briggsae</name>
    <dbReference type="NCBI Taxonomy" id="6238"/>
    <lineage>
        <taxon>Eukaryota</taxon>
        <taxon>Metazoa</taxon>
        <taxon>Ecdysozoa</taxon>
        <taxon>Nematoda</taxon>
        <taxon>Chromadorea</taxon>
        <taxon>Rhabditida</taxon>
        <taxon>Rhabditina</taxon>
        <taxon>Rhabditomorpha</taxon>
        <taxon>Rhabditoidea</taxon>
        <taxon>Rhabditidae</taxon>
        <taxon>Peloderinae</taxon>
        <taxon>Caenorhabditis</taxon>
    </lineage>
</organism>
<evidence type="ECO:0000313" key="4">
    <source>
        <dbReference type="WormBase" id="CBG20325"/>
    </source>
</evidence>
<accession>A8XXJ7</accession>
<dbReference type="AlphaFoldDB" id="A8XXJ7"/>
<sequence>MEFGGGLGRFSISPPIKNKCREIVEVPGGPEWKIRKLREEFDEFCWKYPGSSVIVYYHLKRLQKTVPNFFEDHQIFVSVACAVQELGIWYRGKIAQISGEEHVVVELVDFGTQILVPRHHIRPLIRRFGRAPPLCLKCRADGITINDLEIKDLHDFKNIILDCNALFRVEIKSLEEPFLNEVFHEDDEDFKEEHGDGDYFPSFHPTTVIPDHQTIVQKSQKFISRLPKCARAPRFEQDTLLIDHIENAQLVYLQYPWQVSKRSKIDDFLRATWQNLPKIPEKFRQKDQICAIRNPRIDFVVGQ</sequence>
<evidence type="ECO:0000313" key="3">
    <source>
        <dbReference type="Proteomes" id="UP000008549"/>
    </source>
</evidence>
<dbReference type="eggNOG" id="ENOG502SQWT">
    <property type="taxonomic scope" value="Eukaryota"/>
</dbReference>
<dbReference type="STRING" id="6238.A8XXJ7"/>
<dbReference type="InterPro" id="IPR002999">
    <property type="entry name" value="Tudor"/>
</dbReference>
<feature type="domain" description="Tudor" evidence="1">
    <location>
        <begin position="74"/>
        <end position="131"/>
    </location>
</feature>
<keyword evidence="3" id="KW-1185">Reference proteome</keyword>
<protein>
    <submittedName>
        <fullName evidence="2">Protein CBG20325</fullName>
    </submittedName>
</protein>
<dbReference type="RefSeq" id="XP_045097010.1">
    <property type="nucleotide sequence ID" value="XM_045238531.1"/>
</dbReference>
<dbReference type="EMBL" id="HE601445">
    <property type="protein sequence ID" value="CAP37366.2"/>
    <property type="molecule type" value="Genomic_DNA"/>
</dbReference>
<dbReference type="InParanoid" id="A8XXJ7"/>
<dbReference type="SMART" id="SM00333">
    <property type="entry name" value="TUDOR"/>
    <property type="match status" value="1"/>
</dbReference>
<dbReference type="WormBase" id="CBG20325">
    <property type="protein sequence ID" value="CBP41926"/>
    <property type="gene ID" value="WBGene00039337"/>
</dbReference>
<reference evidence="2 3" key="1">
    <citation type="journal article" date="2003" name="PLoS Biol.">
        <title>The genome sequence of Caenorhabditis briggsae: a platform for comparative genomics.</title>
        <authorList>
            <person name="Stein L.D."/>
            <person name="Bao Z."/>
            <person name="Blasiar D."/>
            <person name="Blumenthal T."/>
            <person name="Brent M.R."/>
            <person name="Chen N."/>
            <person name="Chinwalla A."/>
            <person name="Clarke L."/>
            <person name="Clee C."/>
            <person name="Coghlan A."/>
            <person name="Coulson A."/>
            <person name="D'Eustachio P."/>
            <person name="Fitch D.H."/>
            <person name="Fulton L.A."/>
            <person name="Fulton R.E."/>
            <person name="Griffiths-Jones S."/>
            <person name="Harris T.W."/>
            <person name="Hillier L.W."/>
            <person name="Kamath R."/>
            <person name="Kuwabara P.E."/>
            <person name="Mardis E.R."/>
            <person name="Marra M.A."/>
            <person name="Miner T.L."/>
            <person name="Minx P."/>
            <person name="Mullikin J.C."/>
            <person name="Plumb R.W."/>
            <person name="Rogers J."/>
            <person name="Schein J.E."/>
            <person name="Sohrmann M."/>
            <person name="Spieth J."/>
            <person name="Stajich J.E."/>
            <person name="Wei C."/>
            <person name="Willey D."/>
            <person name="Wilson R.K."/>
            <person name="Durbin R."/>
            <person name="Waterston R.H."/>
        </authorList>
    </citation>
    <scope>NUCLEOTIDE SEQUENCE [LARGE SCALE GENOMIC DNA]</scope>
    <source>
        <strain evidence="2 3">AF16</strain>
    </source>
</reference>
<dbReference type="SUPFAM" id="SSF63748">
    <property type="entry name" value="Tudor/PWWP/MBT"/>
    <property type="match status" value="1"/>
</dbReference>
<name>A8XXJ7_CAEBR</name>
<evidence type="ECO:0000259" key="1">
    <source>
        <dbReference type="PROSITE" id="PS50304"/>
    </source>
</evidence>
<dbReference type="CTD" id="8589751"/>
<reference evidence="2 3" key="2">
    <citation type="journal article" date="2011" name="PLoS Genet.">
        <title>Caenorhabditis briggsae recombinant inbred line genotypes reveal inter-strain incompatibility and the evolution of recombination.</title>
        <authorList>
            <person name="Ross J.A."/>
            <person name="Koboldt D.C."/>
            <person name="Staisch J.E."/>
            <person name="Chamberlin H.M."/>
            <person name="Gupta B.P."/>
            <person name="Miller R.D."/>
            <person name="Baird S.E."/>
            <person name="Haag E.S."/>
        </authorList>
    </citation>
    <scope>NUCLEOTIDE SEQUENCE [LARGE SCALE GENOMIC DNA]</scope>
    <source>
        <strain evidence="2 3">AF16</strain>
    </source>
</reference>
<proteinExistence type="predicted"/>